<dbReference type="InterPro" id="IPR050473">
    <property type="entry name" value="A2M/Complement_sys"/>
</dbReference>
<dbReference type="PANTHER" id="PTHR11412">
    <property type="entry name" value="MACROGLOBULIN / COMPLEMENT"/>
    <property type="match status" value="1"/>
</dbReference>
<name>M3XHZ7_LATCH</name>
<dbReference type="Proteomes" id="UP000008672">
    <property type="component" value="Unassembled WGS sequence"/>
</dbReference>
<accession>M3XHZ7</accession>
<dbReference type="PANTHER" id="PTHR11412:SF171">
    <property type="entry name" value="PREGNANCY ZONE PROTEIN-LIKE PROTEIN"/>
    <property type="match status" value="1"/>
</dbReference>
<reference evidence="1" key="2">
    <citation type="submission" date="2025-08" db="UniProtKB">
        <authorList>
            <consortium name="Ensembl"/>
        </authorList>
    </citation>
    <scope>IDENTIFICATION</scope>
</reference>
<evidence type="ECO:0000313" key="2">
    <source>
        <dbReference type="Proteomes" id="UP000008672"/>
    </source>
</evidence>
<evidence type="ECO:0008006" key="3">
    <source>
        <dbReference type="Google" id="ProtNLM"/>
    </source>
</evidence>
<sequence>FCRTYLVTIPSVILSGATGKVCAHLAYLNKTIHITLTLTHGAIKTTILEQDVREPHWYQCISFQVPAVTEETVGSLVVHGEGDTFQFEKSKKVLIQKVESGTFVQTDKPIYKPGQTGTVP</sequence>
<keyword evidence="2" id="KW-1185">Reference proteome</keyword>
<evidence type="ECO:0000313" key="1">
    <source>
        <dbReference type="Ensembl" id="ENSLACP00000022353.1"/>
    </source>
</evidence>
<dbReference type="EMBL" id="AFYH01268932">
    <property type="status" value="NOT_ANNOTATED_CDS"/>
    <property type="molecule type" value="Genomic_DNA"/>
</dbReference>
<dbReference type="GeneTree" id="ENSGT00940000154904"/>
<dbReference type="Ensembl" id="ENSLACT00000026618.1">
    <property type="protein sequence ID" value="ENSLACP00000022353.1"/>
    <property type="gene ID" value="ENSLACG00000022656.1"/>
</dbReference>
<dbReference type="STRING" id="7897.ENSLACP00000022353"/>
<dbReference type="AlphaFoldDB" id="M3XHZ7"/>
<dbReference type="HOGENOM" id="CLU_121738_0_0_1"/>
<dbReference type="eggNOG" id="KOG1366">
    <property type="taxonomic scope" value="Eukaryota"/>
</dbReference>
<dbReference type="InParanoid" id="M3XHZ7"/>
<dbReference type="EMBL" id="AFYH01268933">
    <property type="status" value="NOT_ANNOTATED_CDS"/>
    <property type="molecule type" value="Genomic_DNA"/>
</dbReference>
<reference evidence="1" key="3">
    <citation type="submission" date="2025-09" db="UniProtKB">
        <authorList>
            <consortium name="Ensembl"/>
        </authorList>
    </citation>
    <scope>IDENTIFICATION</scope>
</reference>
<organism evidence="1 2">
    <name type="scientific">Latimeria chalumnae</name>
    <name type="common">Coelacanth</name>
    <dbReference type="NCBI Taxonomy" id="7897"/>
    <lineage>
        <taxon>Eukaryota</taxon>
        <taxon>Metazoa</taxon>
        <taxon>Chordata</taxon>
        <taxon>Craniata</taxon>
        <taxon>Vertebrata</taxon>
        <taxon>Euteleostomi</taxon>
        <taxon>Coelacanthiformes</taxon>
        <taxon>Coelacanthidae</taxon>
        <taxon>Latimeria</taxon>
    </lineage>
</organism>
<proteinExistence type="predicted"/>
<reference evidence="2" key="1">
    <citation type="submission" date="2011-08" db="EMBL/GenBank/DDBJ databases">
        <title>The draft genome of Latimeria chalumnae.</title>
        <authorList>
            <person name="Di Palma F."/>
            <person name="Alfoldi J."/>
            <person name="Johnson J."/>
            <person name="Berlin A."/>
            <person name="Gnerre S."/>
            <person name="Jaffe D."/>
            <person name="MacCallum I."/>
            <person name="Young S."/>
            <person name="Walker B.J."/>
            <person name="Lander E."/>
            <person name="Lindblad-Toh K."/>
        </authorList>
    </citation>
    <scope>NUCLEOTIDE SEQUENCE [LARGE SCALE GENOMIC DNA]</scope>
    <source>
        <strain evidence="2">Wild caught</strain>
    </source>
</reference>
<protein>
    <recommendedName>
        <fullName evidence="3">C2 domain-containing protein</fullName>
    </recommendedName>
</protein>
<dbReference type="OMA" id="XTEIMAL"/>